<evidence type="ECO:0000256" key="2">
    <source>
        <dbReference type="ARBA" id="ARBA00023002"/>
    </source>
</evidence>
<dbReference type="Pfam" id="PF00106">
    <property type="entry name" value="adh_short"/>
    <property type="match status" value="1"/>
</dbReference>
<evidence type="ECO:0000313" key="3">
    <source>
        <dbReference type="EMBL" id="RFU28997.1"/>
    </source>
</evidence>
<dbReference type="EMBL" id="NCSJ02000143">
    <property type="protein sequence ID" value="RFU28997.1"/>
    <property type="molecule type" value="Genomic_DNA"/>
</dbReference>
<dbReference type="AlphaFoldDB" id="A0A3E2H6R9"/>
<gene>
    <name evidence="3" type="ORF">B7463_g7344</name>
</gene>
<protein>
    <submittedName>
        <fullName evidence="3">Uncharacterized protein</fullName>
    </submittedName>
</protein>
<sequence length="248" mass="26800">MARFFITGSSDGLGSLMAQKLIANGHKVVLHARNAQRARDAVQACPSSEAVLIADLTSIDETKHLAAEANQLGPFDAVVHNAGVYLGMELVKGKSGLPSLFAVNTLAPYMLTCLMDKPKRLVFISSGMHRSGSVNLDNLTASEYGDSKLHNVMFAKAFARRWPDVECYSADPGWVPTKMGGQHAPGDINLGVDTFTMLALGEGAARGKTGKYFARLKEERVARDADDVELQDRLLKELEKISGVKVPK</sequence>
<keyword evidence="4" id="KW-1185">Reference proteome</keyword>
<dbReference type="Proteomes" id="UP000258309">
    <property type="component" value="Unassembled WGS sequence"/>
</dbReference>
<name>A0A3E2H6R9_SCYLI</name>
<dbReference type="InterPro" id="IPR036291">
    <property type="entry name" value="NAD(P)-bd_dom_sf"/>
</dbReference>
<organism evidence="3 4">
    <name type="scientific">Scytalidium lignicola</name>
    <name type="common">Hyphomycete</name>
    <dbReference type="NCBI Taxonomy" id="5539"/>
    <lineage>
        <taxon>Eukaryota</taxon>
        <taxon>Fungi</taxon>
        <taxon>Dikarya</taxon>
        <taxon>Ascomycota</taxon>
        <taxon>Pezizomycotina</taxon>
        <taxon>Leotiomycetes</taxon>
        <taxon>Leotiomycetes incertae sedis</taxon>
        <taxon>Scytalidium</taxon>
    </lineage>
</organism>
<proteinExistence type="inferred from homology"/>
<dbReference type="OrthoDB" id="191139at2759"/>
<feature type="non-terminal residue" evidence="3">
    <location>
        <position position="1"/>
    </location>
</feature>
<evidence type="ECO:0000256" key="1">
    <source>
        <dbReference type="ARBA" id="ARBA00006484"/>
    </source>
</evidence>
<comment type="similarity">
    <text evidence="1">Belongs to the short-chain dehydrogenases/reductases (SDR) family.</text>
</comment>
<dbReference type="PRINTS" id="PR00081">
    <property type="entry name" value="GDHRDH"/>
</dbReference>
<dbReference type="InterPro" id="IPR002347">
    <property type="entry name" value="SDR_fam"/>
</dbReference>
<dbReference type="OMA" id="EAYGQHW"/>
<dbReference type="SUPFAM" id="SSF51735">
    <property type="entry name" value="NAD(P)-binding Rossmann-fold domains"/>
    <property type="match status" value="1"/>
</dbReference>
<dbReference type="STRING" id="5539.A0A3E2H6R9"/>
<dbReference type="GO" id="GO:0016491">
    <property type="term" value="F:oxidoreductase activity"/>
    <property type="evidence" value="ECO:0007669"/>
    <property type="project" value="UniProtKB-KW"/>
</dbReference>
<dbReference type="PANTHER" id="PTHR24320:SF274">
    <property type="entry name" value="CHAIN DEHYDROGENASE, PUTATIVE (AFU_ORTHOLOGUE AFUA_4G00440)-RELATED"/>
    <property type="match status" value="1"/>
</dbReference>
<accession>A0A3E2H6R9</accession>
<keyword evidence="2" id="KW-0560">Oxidoreductase</keyword>
<evidence type="ECO:0000313" key="4">
    <source>
        <dbReference type="Proteomes" id="UP000258309"/>
    </source>
</evidence>
<reference evidence="3 4" key="1">
    <citation type="submission" date="2018-05" db="EMBL/GenBank/DDBJ databases">
        <title>Draft genome sequence of Scytalidium lignicola DSM 105466, a ubiquitous saprotrophic fungus.</title>
        <authorList>
            <person name="Buettner E."/>
            <person name="Gebauer A.M."/>
            <person name="Hofrichter M."/>
            <person name="Liers C."/>
            <person name="Kellner H."/>
        </authorList>
    </citation>
    <scope>NUCLEOTIDE SEQUENCE [LARGE SCALE GENOMIC DNA]</scope>
    <source>
        <strain evidence="3 4">DSM 105466</strain>
    </source>
</reference>
<dbReference type="Gene3D" id="3.40.50.720">
    <property type="entry name" value="NAD(P)-binding Rossmann-like Domain"/>
    <property type="match status" value="1"/>
</dbReference>
<feature type="non-terminal residue" evidence="3">
    <location>
        <position position="248"/>
    </location>
</feature>
<dbReference type="PANTHER" id="PTHR24320">
    <property type="entry name" value="RETINOL DEHYDROGENASE"/>
    <property type="match status" value="1"/>
</dbReference>
<comment type="caution">
    <text evidence="3">The sequence shown here is derived from an EMBL/GenBank/DDBJ whole genome shotgun (WGS) entry which is preliminary data.</text>
</comment>